<proteinExistence type="predicted"/>
<keyword evidence="2" id="KW-0677">Repeat</keyword>
<dbReference type="EMBL" id="SUNJ01001063">
    <property type="protein sequence ID" value="TPP67111.1"/>
    <property type="molecule type" value="Genomic_DNA"/>
</dbReference>
<feature type="domain" description="Muscleblind-like CCCH zinc finger" evidence="6">
    <location>
        <begin position="16"/>
        <end position="47"/>
    </location>
</feature>
<dbReference type="GO" id="GO:0005737">
    <property type="term" value="C:cytoplasm"/>
    <property type="evidence" value="ECO:0007669"/>
    <property type="project" value="TreeGrafter"/>
</dbReference>
<evidence type="ECO:0000259" key="6">
    <source>
        <dbReference type="Pfam" id="PF22628"/>
    </source>
</evidence>
<evidence type="ECO:0000313" key="8">
    <source>
        <dbReference type="Proteomes" id="UP000316759"/>
    </source>
</evidence>
<dbReference type="STRING" id="46835.A0A504Z3Y0"/>
<evidence type="ECO:0000256" key="1">
    <source>
        <dbReference type="ARBA" id="ARBA00022723"/>
    </source>
</evidence>
<dbReference type="GO" id="GO:0043484">
    <property type="term" value="P:regulation of RNA splicing"/>
    <property type="evidence" value="ECO:0007669"/>
    <property type="project" value="TreeGrafter"/>
</dbReference>
<name>A0A504Z3Y0_FASGI</name>
<dbReference type="AlphaFoldDB" id="A0A504Z3Y0"/>
<accession>A0A504Z3Y0</accession>
<dbReference type="PANTHER" id="PTHR12675">
    <property type="entry name" value="MUSCLEBLIND-LIKE PROTEIN"/>
    <property type="match status" value="1"/>
</dbReference>
<keyword evidence="3" id="KW-0863">Zinc-finger</keyword>
<dbReference type="GO" id="GO:0008270">
    <property type="term" value="F:zinc ion binding"/>
    <property type="evidence" value="ECO:0007669"/>
    <property type="project" value="UniProtKB-KW"/>
</dbReference>
<keyword evidence="4" id="KW-0862">Zinc</keyword>
<keyword evidence="1" id="KW-0479">Metal-binding</keyword>
<dbReference type="Proteomes" id="UP000316759">
    <property type="component" value="Unassembled WGS sequence"/>
</dbReference>
<dbReference type="GO" id="GO:0005654">
    <property type="term" value="C:nucleoplasm"/>
    <property type="evidence" value="ECO:0007669"/>
    <property type="project" value="TreeGrafter"/>
</dbReference>
<dbReference type="OrthoDB" id="6285980at2759"/>
<gene>
    <name evidence="7" type="ORF">FGIG_10415</name>
</gene>
<evidence type="ECO:0000256" key="2">
    <source>
        <dbReference type="ARBA" id="ARBA00022737"/>
    </source>
</evidence>
<dbReference type="Pfam" id="PF22628">
    <property type="entry name" value="zf-CCCH_10"/>
    <property type="match status" value="1"/>
</dbReference>
<evidence type="ECO:0000256" key="4">
    <source>
        <dbReference type="ARBA" id="ARBA00022833"/>
    </source>
</evidence>
<sequence>MITHVNLRFVSLLVSLQGKCQRRDPPCKYLHPPQHLREQLMQNGRNNMIIRNMQLQLFQHQLMAQSGMLPLTPSTVAAAAVVAAQAAAAASPGSATNSPVAGANNSPNSLLYAGPGPLALGAPVATSTYPFLNMGFTPYLNAVTSNGIPTGTSTVALHLPGTEVLPPTQDTNVSTTPAKRAALTDAKSGLPLYLSRTTNGVHMTNGTNGKMEGQDNSSAAGGCMMVMNGGPIDSLTTAAAVAAREMNGSPHSCPVTMRSSASTGTNLAAAAAAAATLYALQHTGPPNAATLLNMHPTHPGAAAGHPHPMTSSLQAAPLTAAMLNGGAGGVAQAHFSAVPDPTGFFQPTCHIEIPSYPYQ</sequence>
<evidence type="ECO:0000256" key="5">
    <source>
        <dbReference type="SAM" id="SignalP"/>
    </source>
</evidence>
<dbReference type="PANTHER" id="PTHR12675:SF12">
    <property type="entry name" value="PROTEIN MUSCLEBLIND"/>
    <property type="match status" value="1"/>
</dbReference>
<evidence type="ECO:0000256" key="3">
    <source>
        <dbReference type="ARBA" id="ARBA00022771"/>
    </source>
</evidence>
<dbReference type="InterPro" id="IPR054429">
    <property type="entry name" value="Znf-CCCH_Muscleblind-like"/>
</dbReference>
<feature type="chain" id="PRO_5021375077" evidence="5">
    <location>
        <begin position="23"/>
        <end position="359"/>
    </location>
</feature>
<keyword evidence="8" id="KW-1185">Reference proteome</keyword>
<keyword evidence="5" id="KW-0732">Signal</keyword>
<dbReference type="Gene3D" id="3.30.1370.210">
    <property type="match status" value="1"/>
</dbReference>
<feature type="signal peptide" evidence="5">
    <location>
        <begin position="1"/>
        <end position="22"/>
    </location>
</feature>
<evidence type="ECO:0000313" key="7">
    <source>
        <dbReference type="EMBL" id="TPP67111.1"/>
    </source>
</evidence>
<reference evidence="7 8" key="1">
    <citation type="submission" date="2019-04" db="EMBL/GenBank/DDBJ databases">
        <title>Annotation for the trematode Fasciola gigantica.</title>
        <authorList>
            <person name="Choi Y.-J."/>
        </authorList>
    </citation>
    <scope>NUCLEOTIDE SEQUENCE [LARGE SCALE GENOMIC DNA]</scope>
    <source>
        <strain evidence="7">Uganda_cow_1</strain>
    </source>
</reference>
<organism evidence="7 8">
    <name type="scientific">Fasciola gigantica</name>
    <name type="common">Giant liver fluke</name>
    <dbReference type="NCBI Taxonomy" id="46835"/>
    <lineage>
        <taxon>Eukaryota</taxon>
        <taxon>Metazoa</taxon>
        <taxon>Spiralia</taxon>
        <taxon>Lophotrochozoa</taxon>
        <taxon>Platyhelminthes</taxon>
        <taxon>Trematoda</taxon>
        <taxon>Digenea</taxon>
        <taxon>Plagiorchiida</taxon>
        <taxon>Echinostomata</taxon>
        <taxon>Echinostomatoidea</taxon>
        <taxon>Fasciolidae</taxon>
        <taxon>Fasciola</taxon>
    </lineage>
</organism>
<dbReference type="GO" id="GO:0003723">
    <property type="term" value="F:RNA binding"/>
    <property type="evidence" value="ECO:0007669"/>
    <property type="project" value="TreeGrafter"/>
</dbReference>
<comment type="caution">
    <text evidence="7">The sequence shown here is derived from an EMBL/GenBank/DDBJ whole genome shotgun (WGS) entry which is preliminary data.</text>
</comment>
<protein>
    <submittedName>
        <fullName evidence="7">Muscleblind</fullName>
    </submittedName>
</protein>